<dbReference type="Proteomes" id="UP001055149">
    <property type="component" value="Unassembled WGS sequence"/>
</dbReference>
<keyword evidence="3" id="KW-0479">Metal-binding</keyword>
<dbReference type="RefSeq" id="WP_244054525.1">
    <property type="nucleotide sequence ID" value="NZ_BQXH01000003.1"/>
</dbReference>
<organism evidence="9 10">
    <name type="scientific">Ligilactobacillus pabuli</name>
    <dbReference type="NCBI Taxonomy" id="2886039"/>
    <lineage>
        <taxon>Bacteria</taxon>
        <taxon>Bacillati</taxon>
        <taxon>Bacillota</taxon>
        <taxon>Bacilli</taxon>
        <taxon>Lactobacillales</taxon>
        <taxon>Lactobacillaceae</taxon>
        <taxon>Ligilactobacillus</taxon>
    </lineage>
</organism>
<sequence>MGENLFELPVAGATGYVPVQTPLYQAADLNSEQLLTLAPGDGFLILAESGDWWQVQRATQQGYVRHDQAMINLPDVIPSIMYDLTNALSSRFVSLGKPIPGITGQQLFTNRTYNPRLGRPEFIAPLLYPMAQKIQRIQRQVWANGETLKIYEAFRPYSVQQQVCTQLAAFADQDPEIKAGISSEPWDLEWFIADDISNHQIGYAMDVTLATVDETTLTTIGDYQVHQVTRATEAQMYTAIHELSRRSAVFTAPVWTGDRIAWRHSQIRSVVDPNALRLQKYCTDGGLTPLASEWWHFNDLDAYDQVAANPGDGNYLIHDLFSQVPHQ</sequence>
<dbReference type="EMBL" id="BQXH01000003">
    <property type="protein sequence ID" value="GKS80748.1"/>
    <property type="molecule type" value="Genomic_DNA"/>
</dbReference>
<evidence type="ECO:0000256" key="5">
    <source>
        <dbReference type="ARBA" id="ARBA00022833"/>
    </source>
</evidence>
<dbReference type="Gene3D" id="3.30.1380.10">
    <property type="match status" value="1"/>
</dbReference>
<reference evidence="9" key="1">
    <citation type="journal article" date="2022" name="Int. J. Syst. Evol. Microbiol.">
        <title>A novel species of lactic acid bacteria, Ligilactobacillus pabuli sp. nov., isolated from alfalfa silage.</title>
        <authorList>
            <person name="Tohno M."/>
            <person name="Tanizawa Y."/>
            <person name="Sawada H."/>
            <person name="Sakamoto M."/>
            <person name="Ohkuma M."/>
            <person name="Kobayashi H."/>
        </authorList>
    </citation>
    <scope>NUCLEOTIDE SEQUENCE</scope>
    <source>
        <strain evidence="9">AF129</strain>
    </source>
</reference>
<evidence type="ECO:0000256" key="6">
    <source>
        <dbReference type="ARBA" id="ARBA00022997"/>
    </source>
</evidence>
<evidence type="ECO:0000256" key="8">
    <source>
        <dbReference type="ARBA" id="ARBA00023316"/>
    </source>
</evidence>
<evidence type="ECO:0000256" key="1">
    <source>
        <dbReference type="ARBA" id="ARBA00001362"/>
    </source>
</evidence>
<dbReference type="InterPro" id="IPR009045">
    <property type="entry name" value="Zn_M74/Hedgehog-like"/>
</dbReference>
<dbReference type="Pfam" id="PF01427">
    <property type="entry name" value="Peptidase_M15"/>
    <property type="match status" value="1"/>
</dbReference>
<evidence type="ECO:0000313" key="9">
    <source>
        <dbReference type="EMBL" id="GKS80748.1"/>
    </source>
</evidence>
<evidence type="ECO:0000256" key="7">
    <source>
        <dbReference type="ARBA" id="ARBA00023049"/>
    </source>
</evidence>
<comment type="caution">
    <text evidence="9">The sequence shown here is derived from an EMBL/GenBank/DDBJ whole genome shotgun (WGS) entry which is preliminary data.</text>
</comment>
<evidence type="ECO:0000256" key="4">
    <source>
        <dbReference type="ARBA" id="ARBA00022801"/>
    </source>
</evidence>
<dbReference type="PANTHER" id="PTHR43126">
    <property type="entry name" value="D-ALANYL-D-ALANINE DIPEPTIDASE"/>
    <property type="match status" value="1"/>
</dbReference>
<evidence type="ECO:0000256" key="2">
    <source>
        <dbReference type="ARBA" id="ARBA00022670"/>
    </source>
</evidence>
<keyword evidence="8" id="KW-0961">Cell wall biogenesis/degradation</keyword>
<dbReference type="InterPro" id="IPR000755">
    <property type="entry name" value="A_A_dipeptidase"/>
</dbReference>
<dbReference type="SUPFAM" id="SSF55166">
    <property type="entry name" value="Hedgehog/DD-peptidase"/>
    <property type="match status" value="1"/>
</dbReference>
<evidence type="ECO:0000256" key="3">
    <source>
        <dbReference type="ARBA" id="ARBA00022723"/>
    </source>
</evidence>
<keyword evidence="4" id="KW-0378">Hydrolase</keyword>
<keyword evidence="5" id="KW-0862">Zinc</keyword>
<proteinExistence type="predicted"/>
<name>A0ABQ5JGC0_9LACO</name>
<evidence type="ECO:0008006" key="11">
    <source>
        <dbReference type="Google" id="ProtNLM"/>
    </source>
</evidence>
<comment type="catalytic activity">
    <reaction evidence="1">
        <text>D-alanyl-D-alanine + H2O = 2 D-alanine</text>
        <dbReference type="Rhea" id="RHEA:20661"/>
        <dbReference type="ChEBI" id="CHEBI:15377"/>
        <dbReference type="ChEBI" id="CHEBI:57416"/>
        <dbReference type="ChEBI" id="CHEBI:57822"/>
        <dbReference type="EC" id="3.4.13.22"/>
    </reaction>
</comment>
<keyword evidence="2" id="KW-0645">Protease</keyword>
<protein>
    <recommendedName>
        <fullName evidence="11">Peptidase M15B domain-containing protein</fullName>
    </recommendedName>
</protein>
<keyword evidence="7" id="KW-0482">Metalloprotease</keyword>
<gene>
    <name evidence="9" type="ORF">LPAF129_04330</name>
</gene>
<keyword evidence="10" id="KW-1185">Reference proteome</keyword>
<accession>A0ABQ5JGC0</accession>
<evidence type="ECO:0000313" key="10">
    <source>
        <dbReference type="Proteomes" id="UP001055149"/>
    </source>
</evidence>
<keyword evidence="6" id="KW-0224">Dipeptidase</keyword>